<organism evidence="3 4">
    <name type="scientific">Gonium pectorale</name>
    <name type="common">Green alga</name>
    <dbReference type="NCBI Taxonomy" id="33097"/>
    <lineage>
        <taxon>Eukaryota</taxon>
        <taxon>Viridiplantae</taxon>
        <taxon>Chlorophyta</taxon>
        <taxon>core chlorophytes</taxon>
        <taxon>Chlorophyceae</taxon>
        <taxon>CS clade</taxon>
        <taxon>Chlamydomonadales</taxon>
        <taxon>Volvocaceae</taxon>
        <taxon>Gonium</taxon>
    </lineage>
</organism>
<accession>A0A150GST3</accession>
<reference evidence="4" key="1">
    <citation type="journal article" date="2016" name="Nat. Commun.">
        <title>The Gonium pectorale genome demonstrates co-option of cell cycle regulation during the evolution of multicellularity.</title>
        <authorList>
            <person name="Hanschen E.R."/>
            <person name="Marriage T.N."/>
            <person name="Ferris P.J."/>
            <person name="Hamaji T."/>
            <person name="Toyoda A."/>
            <person name="Fujiyama A."/>
            <person name="Neme R."/>
            <person name="Noguchi H."/>
            <person name="Minakuchi Y."/>
            <person name="Suzuki M."/>
            <person name="Kawai-Toyooka H."/>
            <person name="Smith D.R."/>
            <person name="Sparks H."/>
            <person name="Anderson J."/>
            <person name="Bakaric R."/>
            <person name="Luria V."/>
            <person name="Karger A."/>
            <person name="Kirschner M.W."/>
            <person name="Durand P.M."/>
            <person name="Michod R.E."/>
            <person name="Nozaki H."/>
            <person name="Olson B.J."/>
        </authorList>
    </citation>
    <scope>NUCLEOTIDE SEQUENCE [LARGE SCALE GENOMIC DNA]</scope>
    <source>
        <strain evidence="4">NIES-2863</strain>
    </source>
</reference>
<evidence type="ECO:0000313" key="3">
    <source>
        <dbReference type="EMBL" id="KXZ52834.1"/>
    </source>
</evidence>
<gene>
    <name evidence="3" type="ORF">GPECTOR_8g217</name>
</gene>
<protein>
    <recommendedName>
        <fullName evidence="2">DNA2/NAM7 helicase helicase domain-containing protein</fullName>
    </recommendedName>
</protein>
<dbReference type="Proteomes" id="UP000075714">
    <property type="component" value="Unassembled WGS sequence"/>
</dbReference>
<evidence type="ECO:0000313" key="4">
    <source>
        <dbReference type="Proteomes" id="UP000075714"/>
    </source>
</evidence>
<dbReference type="GO" id="GO:0004386">
    <property type="term" value="F:helicase activity"/>
    <property type="evidence" value="ECO:0007669"/>
    <property type="project" value="InterPro"/>
</dbReference>
<feature type="compositionally biased region" description="Low complexity" evidence="1">
    <location>
        <begin position="579"/>
        <end position="597"/>
    </location>
</feature>
<dbReference type="InterPro" id="IPR027417">
    <property type="entry name" value="P-loop_NTPase"/>
</dbReference>
<dbReference type="Pfam" id="PF13086">
    <property type="entry name" value="AAA_11"/>
    <property type="match status" value="1"/>
</dbReference>
<feature type="region of interest" description="Disordered" evidence="1">
    <location>
        <begin position="33"/>
        <end position="62"/>
    </location>
</feature>
<dbReference type="Gene3D" id="3.40.50.300">
    <property type="entry name" value="P-loop containing nucleotide triphosphate hydrolases"/>
    <property type="match status" value="1"/>
</dbReference>
<feature type="region of interest" description="Disordered" evidence="1">
    <location>
        <begin position="563"/>
        <end position="635"/>
    </location>
</feature>
<keyword evidence="4" id="KW-1185">Reference proteome</keyword>
<dbReference type="EMBL" id="LSYV01000009">
    <property type="protein sequence ID" value="KXZ52834.1"/>
    <property type="molecule type" value="Genomic_DNA"/>
</dbReference>
<proteinExistence type="predicted"/>
<evidence type="ECO:0000256" key="1">
    <source>
        <dbReference type="SAM" id="MobiDB-lite"/>
    </source>
</evidence>
<feature type="compositionally biased region" description="Acidic residues" evidence="1">
    <location>
        <begin position="95"/>
        <end position="104"/>
    </location>
</feature>
<feature type="domain" description="DNA2/NAM7 helicase helicase" evidence="2">
    <location>
        <begin position="306"/>
        <end position="383"/>
    </location>
</feature>
<dbReference type="PANTHER" id="PTHR10887:SF522">
    <property type="entry name" value="P-LOOP CONTAINING NUCLEOSIDE TRIPHOSPHATE HYDROLASES SUPERFAMILY PROTEIN"/>
    <property type="match status" value="1"/>
</dbReference>
<name>A0A150GST3_GONPE</name>
<dbReference type="SUPFAM" id="SSF52540">
    <property type="entry name" value="P-loop containing nucleoside triphosphate hydrolases"/>
    <property type="match status" value="1"/>
</dbReference>
<dbReference type="STRING" id="33097.A0A150GST3"/>
<evidence type="ECO:0000259" key="2">
    <source>
        <dbReference type="Pfam" id="PF13086"/>
    </source>
</evidence>
<dbReference type="AlphaFoldDB" id="A0A150GST3"/>
<dbReference type="InterPro" id="IPR045055">
    <property type="entry name" value="DNA2/NAM7-like"/>
</dbReference>
<sequence>MDSRRGGNGGGAAACPLALAAFNLRGGAGVDSAPWQLVQSGGGGDRDDGASPSLEKSPPLKPTDLILLTNSRDVDSLGQHGVAYTLGVVKGARQDDDEDDDDDGGDHPDFRAAVYVPVGGDLEAAFEGQGRAGEWFAVCVGNVATATRTWDALQCIASSYGNGGSAAACLPPQPPPLLKLLLCSGGPLETASARRCSHEGDVSATGTDPPRSIRAAVKAYCDGTRRLNPSQRDAVVTAAMAYLSVAAGGSVAAQSAASGSGSETWARGSLIAATNTAEGSCRDFRGAASVCGSCGLASSGPGGARLLMVQGPPGTGKTSTIAAMLSVLSGLAAGPTLQQRQQPGNGRGGARGGGGAGGAGAGALLVCAPTNAAVGEVAARARRLAAALAGPAGWSGTLSELRRLLTAPADVHQQALRADQLARAADPVAAPAPAVEPPPATLGAFLKQQLPTLTDRLGRICRTLLDDLPSGAWAWPYEKDELADGLPGGGDEGSQGGGVAGGRAALTALLEACKALAELVGKTPASRLTQFFSAPRQVAMRLPATAGGGRSGLTTASVTTPLAASPGRSFIPPPPPAPGQAAAAWSPQPLLPESPSLPSLPLPEAPSPHRSPSGSSAVIEEQAVGAGEGEGEAGPLEGAVRRVLAALGRSESALALGRLLSRPTVEMLTE</sequence>
<feature type="region of interest" description="Disordered" evidence="1">
    <location>
        <begin position="89"/>
        <end position="110"/>
    </location>
</feature>
<comment type="caution">
    <text evidence="3">The sequence shown here is derived from an EMBL/GenBank/DDBJ whole genome shotgun (WGS) entry which is preliminary data.</text>
</comment>
<dbReference type="InterPro" id="IPR041677">
    <property type="entry name" value="DNA2/NAM7_AAA_11"/>
</dbReference>
<dbReference type="OrthoDB" id="2285229at2759"/>
<dbReference type="PANTHER" id="PTHR10887">
    <property type="entry name" value="DNA2/NAM7 HELICASE FAMILY"/>
    <property type="match status" value="1"/>
</dbReference>